<dbReference type="CDD" id="cd08645">
    <property type="entry name" value="FMT_core_GART"/>
    <property type="match status" value="1"/>
</dbReference>
<gene>
    <name evidence="6" type="primary">purN</name>
    <name evidence="6" type="ORF">CGE01nite_24080</name>
</gene>
<dbReference type="NCBIfam" id="TIGR00639">
    <property type="entry name" value="PurN"/>
    <property type="match status" value="1"/>
</dbReference>
<dbReference type="GO" id="GO:0005829">
    <property type="term" value="C:cytosol"/>
    <property type="evidence" value="ECO:0007669"/>
    <property type="project" value="TreeGrafter"/>
</dbReference>
<dbReference type="Pfam" id="PF00551">
    <property type="entry name" value="Formyl_trans_N"/>
    <property type="match status" value="1"/>
</dbReference>
<feature type="domain" description="Formyl transferase N-terminal" evidence="5">
    <location>
        <begin position="14"/>
        <end position="195"/>
    </location>
</feature>
<sequence length="202" mass="20764">MRVTSPTSDVPRARLAILASGTGSTAAAIMDAAGTTIDATVALVISNNSGSGALEHARTRGVPTLHLSGVTHPDPDVLDSAMVEALADARVELVVLAGYMKKLGPRTLDAFSGLVVNTHPALLPAYGGQGMYGDRVHAAVLADGAPQTGASVHIVTAEYDAGPVLAQAVVPVEPSDDVASLRTRVQAAEKSLLLDWLATHFR</sequence>
<keyword evidence="2 6" id="KW-0808">Transferase</keyword>
<dbReference type="InterPro" id="IPR004607">
    <property type="entry name" value="GART"/>
</dbReference>
<protein>
    <recommendedName>
        <fullName evidence="4">Phosphoribosylglycinamide formyltransferase</fullName>
        <ecNumber evidence="4">2.1.2.2</ecNumber>
    </recommendedName>
</protein>
<proteinExistence type="predicted"/>
<keyword evidence="7" id="KW-1185">Reference proteome</keyword>
<keyword evidence="3" id="KW-0658">Purine biosynthesis</keyword>
<dbReference type="InterPro" id="IPR002376">
    <property type="entry name" value="Formyl_transf_N"/>
</dbReference>
<dbReference type="AlphaFoldDB" id="A0A4Y3KMF2"/>
<dbReference type="PANTHER" id="PTHR43369">
    <property type="entry name" value="PHOSPHORIBOSYLGLYCINAMIDE FORMYLTRANSFERASE"/>
    <property type="match status" value="1"/>
</dbReference>
<accession>A0A4Y3KMF2</accession>
<evidence type="ECO:0000256" key="1">
    <source>
        <dbReference type="ARBA" id="ARBA00005054"/>
    </source>
</evidence>
<dbReference type="GO" id="GO:0004644">
    <property type="term" value="F:phosphoribosylglycinamide formyltransferase activity"/>
    <property type="evidence" value="ECO:0007669"/>
    <property type="project" value="UniProtKB-UniRule"/>
</dbReference>
<dbReference type="EC" id="2.1.2.2" evidence="4"/>
<evidence type="ECO:0000313" key="6">
    <source>
        <dbReference type="EMBL" id="GEA85157.1"/>
    </source>
</evidence>
<evidence type="ECO:0000259" key="5">
    <source>
        <dbReference type="Pfam" id="PF00551"/>
    </source>
</evidence>
<reference evidence="6 7" key="1">
    <citation type="submission" date="2019-06" db="EMBL/GenBank/DDBJ databases">
        <title>Whole genome shotgun sequence of Cellulomonas gelida NBRC 3748.</title>
        <authorList>
            <person name="Hosoyama A."/>
            <person name="Uohara A."/>
            <person name="Ohji S."/>
            <person name="Ichikawa N."/>
        </authorList>
    </citation>
    <scope>NUCLEOTIDE SEQUENCE [LARGE SCALE GENOMIC DNA]</scope>
    <source>
        <strain evidence="6 7">NBRC 3748</strain>
    </source>
</reference>
<dbReference type="Gene3D" id="3.40.50.170">
    <property type="entry name" value="Formyl transferase, N-terminal domain"/>
    <property type="match status" value="1"/>
</dbReference>
<dbReference type="SUPFAM" id="SSF53328">
    <property type="entry name" value="Formyltransferase"/>
    <property type="match status" value="1"/>
</dbReference>
<dbReference type="PANTHER" id="PTHR43369:SF2">
    <property type="entry name" value="PHOSPHORIBOSYLGLYCINAMIDE FORMYLTRANSFERASE"/>
    <property type="match status" value="1"/>
</dbReference>
<evidence type="ECO:0000256" key="3">
    <source>
        <dbReference type="ARBA" id="ARBA00022755"/>
    </source>
</evidence>
<dbReference type="Proteomes" id="UP000320461">
    <property type="component" value="Unassembled WGS sequence"/>
</dbReference>
<comment type="pathway">
    <text evidence="1">Purine metabolism; IMP biosynthesis via de novo pathway; N(2)-formyl-N(1)-(5-phospho-D-ribosyl)glycinamide from N(1)-(5-phospho-D-ribosyl)glycinamide (10-formyl THF route): step 1/1.</text>
</comment>
<evidence type="ECO:0000256" key="4">
    <source>
        <dbReference type="NCBIfam" id="TIGR00639"/>
    </source>
</evidence>
<evidence type="ECO:0000256" key="2">
    <source>
        <dbReference type="ARBA" id="ARBA00022679"/>
    </source>
</evidence>
<comment type="caution">
    <text evidence="6">The sequence shown here is derived from an EMBL/GenBank/DDBJ whole genome shotgun (WGS) entry which is preliminary data.</text>
</comment>
<name>A0A4Y3KMF2_9CELL</name>
<dbReference type="GO" id="GO:0006189">
    <property type="term" value="P:'de novo' IMP biosynthetic process"/>
    <property type="evidence" value="ECO:0007669"/>
    <property type="project" value="InterPro"/>
</dbReference>
<dbReference type="EMBL" id="BJLQ01000027">
    <property type="protein sequence ID" value="GEA85157.1"/>
    <property type="molecule type" value="Genomic_DNA"/>
</dbReference>
<evidence type="ECO:0000313" key="7">
    <source>
        <dbReference type="Proteomes" id="UP000320461"/>
    </source>
</evidence>
<organism evidence="6 7">
    <name type="scientific">Cellulomonas gelida</name>
    <dbReference type="NCBI Taxonomy" id="1712"/>
    <lineage>
        <taxon>Bacteria</taxon>
        <taxon>Bacillati</taxon>
        <taxon>Actinomycetota</taxon>
        <taxon>Actinomycetes</taxon>
        <taxon>Micrococcales</taxon>
        <taxon>Cellulomonadaceae</taxon>
        <taxon>Cellulomonas</taxon>
    </lineage>
</organism>
<dbReference type="InterPro" id="IPR036477">
    <property type="entry name" value="Formyl_transf_N_sf"/>
</dbReference>